<dbReference type="Proteomes" id="UP000494201">
    <property type="component" value="Unassembled WGS sequence"/>
</dbReference>
<evidence type="ECO:0000256" key="1">
    <source>
        <dbReference type="ARBA" id="ARBA00023002"/>
    </source>
</evidence>
<sequence>MDTPTLKKKLGLKDRYAAMTRGLGWETTYQPMDKVFPYDRYEGIKIHDWDKWVDPFRLTMDAYWKYQGEKEKKLYAVIDAFTQNNAFLGVSDARYINALKLFIQGVTPLEYLAHRGFAHVGRHFTGEGARIACQMQSIDELRHYQTETHAMSTYNKFFNGFHHSNHWFDRVWYLSVPKSFFEDAYSSGPFEFLTAVSFSFEYVLTNLLFVPFMSGAAYNGDMSTVTFGFSAQSDESRHMTLGIECIKFLLEQDPDNVPIVQRWIDKWFWRGYRLLTLVAMMMDYMQPKRVMSWRESWEMYAEQNGGALFKDLARYGIREPKGWQDACEGKDHISHQAWSTFYGFNAASAFHTWVPTEDEMGWLSAKYPDSFDRYYRPRFDYWGEQAKAGNRFYMKTLPMLCQTCQIPMLFTEPGNPTKIGARESNYLGNKFHFCSDHCKEIFDHEPQKYVQAWLPVHQIYQGNCFPPDADSGAEGFDPLAAVLDYYAVTMGRDNLDFDGSEDQKNFAAWRGQATRN</sequence>
<protein>
    <submittedName>
        <fullName evidence="4">Aromatic/alkene/methane monooxygenase hydroxylase/oxygenase subunit alpha</fullName>
    </submittedName>
    <submittedName>
        <fullName evidence="5">Phenol 2-monooxygenase</fullName>
    </submittedName>
</protein>
<dbReference type="GO" id="GO:0004497">
    <property type="term" value="F:monooxygenase activity"/>
    <property type="evidence" value="ECO:0007669"/>
    <property type="project" value="UniProtKB-KW"/>
</dbReference>
<evidence type="ECO:0000313" key="5">
    <source>
        <dbReference type="EMBL" id="VVU47972.1"/>
    </source>
</evidence>
<dbReference type="EMBL" id="CABVLY010000002">
    <property type="protein sequence ID" value="VVU47972.1"/>
    <property type="molecule type" value="Genomic_DNA"/>
</dbReference>
<reference evidence="4 7" key="2">
    <citation type="submission" date="2021-02" db="EMBL/GenBank/DDBJ databases">
        <title>Draft genome of the type strains Burkholderia anthina DSM16086.</title>
        <authorList>
            <person name="Hertel R."/>
            <person name="Meissner J."/>
            <person name="Poehlein A."/>
            <person name="Daniel R."/>
            <person name="Commichau F.M."/>
        </authorList>
    </citation>
    <scope>NUCLEOTIDE SEQUENCE [LARGE SCALE GENOMIC DNA]</scope>
    <source>
        <strain evidence="4 7">DSM 16086</strain>
    </source>
</reference>
<dbReference type="GeneID" id="56498696"/>
<gene>
    <name evidence="5" type="ORF">BAN20980_00666</name>
    <name evidence="4" type="ORF">JQK92_03125</name>
</gene>
<dbReference type="SUPFAM" id="SSF47240">
    <property type="entry name" value="Ferritin-like"/>
    <property type="match status" value="1"/>
</dbReference>
<keyword evidence="2 5" id="KW-0503">Monooxygenase</keyword>
<evidence type="ECO:0000313" key="6">
    <source>
        <dbReference type="Proteomes" id="UP000494201"/>
    </source>
</evidence>
<dbReference type="Gene3D" id="1.10.620.20">
    <property type="entry name" value="Ribonucleotide Reductase, subunit A"/>
    <property type="match status" value="1"/>
</dbReference>
<dbReference type="Pfam" id="PF02332">
    <property type="entry name" value="Phenol_Hydrox"/>
    <property type="match status" value="1"/>
</dbReference>
<feature type="domain" description="YHS" evidence="3">
    <location>
        <begin position="412"/>
        <end position="453"/>
    </location>
</feature>
<evidence type="ECO:0000259" key="3">
    <source>
        <dbReference type="Pfam" id="PF04945"/>
    </source>
</evidence>
<dbReference type="EMBL" id="JAFCIQ010000002">
    <property type="protein sequence ID" value="MBM2765411.1"/>
    <property type="molecule type" value="Genomic_DNA"/>
</dbReference>
<dbReference type="InterPro" id="IPR012348">
    <property type="entry name" value="RNR-like"/>
</dbReference>
<dbReference type="InterPro" id="IPR003430">
    <property type="entry name" value="Phenol_Hydrox"/>
</dbReference>
<keyword evidence="1" id="KW-0560">Oxidoreductase</keyword>
<dbReference type="InterPro" id="IPR009078">
    <property type="entry name" value="Ferritin-like_SF"/>
</dbReference>
<reference evidence="5 6" key="1">
    <citation type="submission" date="2019-09" db="EMBL/GenBank/DDBJ databases">
        <authorList>
            <person name="Depoorter E."/>
        </authorList>
    </citation>
    <scope>NUCLEOTIDE SEQUENCE [LARGE SCALE GENOMIC DNA]</scope>
    <source>
        <strain evidence="5">LMG 20980</strain>
    </source>
</reference>
<evidence type="ECO:0000313" key="4">
    <source>
        <dbReference type="EMBL" id="MBM2765411.1"/>
    </source>
</evidence>
<name>A0A6P2G2P2_9BURK</name>
<dbReference type="Pfam" id="PF04945">
    <property type="entry name" value="YHS"/>
    <property type="match status" value="1"/>
</dbReference>
<dbReference type="RefSeq" id="WP_174925140.1">
    <property type="nucleotide sequence ID" value="NZ_CABVLY010000002.1"/>
</dbReference>
<evidence type="ECO:0000256" key="2">
    <source>
        <dbReference type="ARBA" id="ARBA00023033"/>
    </source>
</evidence>
<dbReference type="AlphaFoldDB" id="A0A6P2G2P2"/>
<evidence type="ECO:0000313" key="7">
    <source>
        <dbReference type="Proteomes" id="UP000755577"/>
    </source>
</evidence>
<dbReference type="CDD" id="cd01057">
    <property type="entry name" value="AAMH_A"/>
    <property type="match status" value="1"/>
</dbReference>
<keyword evidence="7" id="KW-1185">Reference proteome</keyword>
<proteinExistence type="predicted"/>
<dbReference type="InterPro" id="IPR007029">
    <property type="entry name" value="YHS_dom"/>
</dbReference>
<dbReference type="Proteomes" id="UP000755577">
    <property type="component" value="Unassembled WGS sequence"/>
</dbReference>
<accession>A0A6P2G2P2</accession>
<organism evidence="5 6">
    <name type="scientific">Burkholderia anthina</name>
    <dbReference type="NCBI Taxonomy" id="179879"/>
    <lineage>
        <taxon>Bacteria</taxon>
        <taxon>Pseudomonadati</taxon>
        <taxon>Pseudomonadota</taxon>
        <taxon>Betaproteobacteria</taxon>
        <taxon>Burkholderiales</taxon>
        <taxon>Burkholderiaceae</taxon>
        <taxon>Burkholderia</taxon>
        <taxon>Burkholderia cepacia complex</taxon>
    </lineage>
</organism>